<dbReference type="PANTHER" id="PTHR46608:SF3">
    <property type="entry name" value="T-CELL IMMUNOGLOBULIN AND MUCIN DOMAIN-CONTAINING PROTEIN 4"/>
    <property type="match status" value="1"/>
</dbReference>
<dbReference type="Pfam" id="PF07686">
    <property type="entry name" value="V-set"/>
    <property type="match status" value="4"/>
</dbReference>
<dbReference type="Gene3D" id="2.60.40.10">
    <property type="entry name" value="Immunoglobulins"/>
    <property type="match status" value="4"/>
</dbReference>
<dbReference type="InterPro" id="IPR003599">
    <property type="entry name" value="Ig_sub"/>
</dbReference>
<dbReference type="Proteomes" id="UP001176940">
    <property type="component" value="Unassembled WGS sequence"/>
</dbReference>
<feature type="domain" description="Ig-like" evidence="2">
    <location>
        <begin position="167"/>
        <end position="222"/>
    </location>
</feature>
<evidence type="ECO:0000313" key="3">
    <source>
        <dbReference type="EMBL" id="CAJ0959126.1"/>
    </source>
</evidence>
<dbReference type="InterPro" id="IPR007110">
    <property type="entry name" value="Ig-like_dom"/>
</dbReference>
<dbReference type="SMART" id="SM00408">
    <property type="entry name" value="IGc2"/>
    <property type="match status" value="4"/>
</dbReference>
<comment type="caution">
    <text evidence="3">The sequence shown here is derived from an EMBL/GenBank/DDBJ whole genome shotgun (WGS) entry which is preliminary data.</text>
</comment>
<feature type="chain" id="PRO_5045433610" description="Ig-like domain-containing protein" evidence="1">
    <location>
        <begin position="23"/>
        <end position="462"/>
    </location>
</feature>
<accession>A0ABN9M8A1</accession>
<feature type="domain" description="Ig-like" evidence="2">
    <location>
        <begin position="225"/>
        <end position="346"/>
    </location>
</feature>
<proteinExistence type="predicted"/>
<dbReference type="EMBL" id="CAUEEQ010047174">
    <property type="protein sequence ID" value="CAJ0959126.1"/>
    <property type="molecule type" value="Genomic_DNA"/>
</dbReference>
<dbReference type="SMART" id="SM00406">
    <property type="entry name" value="IGv"/>
    <property type="match status" value="3"/>
</dbReference>
<evidence type="ECO:0000259" key="2">
    <source>
        <dbReference type="PROSITE" id="PS50835"/>
    </source>
</evidence>
<gene>
    <name evidence="3" type="ORF">RIMI_LOCUS16705299</name>
</gene>
<dbReference type="SMART" id="SM00409">
    <property type="entry name" value="IG"/>
    <property type="match status" value="4"/>
</dbReference>
<dbReference type="SUPFAM" id="SSF48726">
    <property type="entry name" value="Immunoglobulin"/>
    <property type="match status" value="4"/>
</dbReference>
<dbReference type="InterPro" id="IPR013783">
    <property type="entry name" value="Ig-like_fold"/>
</dbReference>
<dbReference type="PROSITE" id="PS50835">
    <property type="entry name" value="IG_LIKE"/>
    <property type="match status" value="4"/>
</dbReference>
<feature type="signal peptide" evidence="1">
    <location>
        <begin position="1"/>
        <end position="22"/>
    </location>
</feature>
<keyword evidence="4" id="KW-1185">Reference proteome</keyword>
<feature type="domain" description="Ig-like" evidence="2">
    <location>
        <begin position="17"/>
        <end position="124"/>
    </location>
</feature>
<dbReference type="InterPro" id="IPR013106">
    <property type="entry name" value="Ig_V-set"/>
</dbReference>
<dbReference type="PANTHER" id="PTHR46608">
    <property type="entry name" value="T-CELL IMMUNOGLOBULIN AND MUCIN DOMAIN-CONTAINING PROTEIN 4"/>
    <property type="match status" value="1"/>
</dbReference>
<reference evidence="3" key="1">
    <citation type="submission" date="2023-07" db="EMBL/GenBank/DDBJ databases">
        <authorList>
            <person name="Stuckert A."/>
        </authorList>
    </citation>
    <scope>NUCLEOTIDE SEQUENCE</scope>
</reference>
<dbReference type="InterPro" id="IPR036179">
    <property type="entry name" value="Ig-like_dom_sf"/>
</dbReference>
<evidence type="ECO:0000256" key="1">
    <source>
        <dbReference type="SAM" id="SignalP"/>
    </source>
</evidence>
<name>A0ABN9M8A1_9NEOB</name>
<sequence length="462" mass="50529">MGMYTLLVVTVLVVLTPGLISAYRTTGIVGDTLILPCLHPEIKDTSLACWGRGACSQTGCNHPVATVNGSRVIWTKSVRYQVNRDSSKVELPLTITDVNLDDSGKYCCRVRFPNVGIDLKSEVEVEIQHPMMPNNLVKGSVDDTLTLPCKYSVIDGPKEVCWGKGGCPISGCKNKFLQTDGTKVTWSESSRYKLLGDISKGDSSLTISGLTKDQEGTYCCRVRIPGILNDIKNEIKLEIQDVHLVRGSVKDKLVLPCSYSTDSGTNQVCWGHGHCGLFKCHNQVLKSDGNEVTWRHSNRYELDGNLAKGNVSLTIESANADDGGVYCCRVKVPGAFNDIMKEIRVEIREADHLSGLVGDTITLPCKYNATDGTSPMCWGRGTCPTFKCTDTVVSTDGDYVSFAESGKYVLKGKLETGDVSLTIKRVTKEDEGMYCCRVEVPGLFNDNMKEINLEVIDDGFQG</sequence>
<evidence type="ECO:0000313" key="4">
    <source>
        <dbReference type="Proteomes" id="UP001176940"/>
    </source>
</evidence>
<feature type="domain" description="Ig-like" evidence="2">
    <location>
        <begin position="358"/>
        <end position="452"/>
    </location>
</feature>
<protein>
    <recommendedName>
        <fullName evidence="2">Ig-like domain-containing protein</fullName>
    </recommendedName>
</protein>
<organism evidence="3 4">
    <name type="scientific">Ranitomeya imitator</name>
    <name type="common">mimic poison frog</name>
    <dbReference type="NCBI Taxonomy" id="111125"/>
    <lineage>
        <taxon>Eukaryota</taxon>
        <taxon>Metazoa</taxon>
        <taxon>Chordata</taxon>
        <taxon>Craniata</taxon>
        <taxon>Vertebrata</taxon>
        <taxon>Euteleostomi</taxon>
        <taxon>Amphibia</taxon>
        <taxon>Batrachia</taxon>
        <taxon>Anura</taxon>
        <taxon>Neobatrachia</taxon>
        <taxon>Hyloidea</taxon>
        <taxon>Dendrobatidae</taxon>
        <taxon>Dendrobatinae</taxon>
        <taxon>Ranitomeya</taxon>
    </lineage>
</organism>
<dbReference type="InterPro" id="IPR003598">
    <property type="entry name" value="Ig_sub2"/>
</dbReference>
<keyword evidence="1" id="KW-0732">Signal</keyword>